<dbReference type="EMBL" id="KQ243468">
    <property type="protein sequence ID" value="KNC75698.1"/>
    <property type="molecule type" value="Genomic_DNA"/>
</dbReference>
<keyword evidence="2 4" id="KW-0808">Transferase</keyword>
<dbReference type="CDD" id="cd02440">
    <property type="entry name" value="AdoMet_MTases"/>
    <property type="match status" value="1"/>
</dbReference>
<dbReference type="InterPro" id="IPR029063">
    <property type="entry name" value="SAM-dependent_MTases_sf"/>
</dbReference>
<evidence type="ECO:0000256" key="1">
    <source>
        <dbReference type="ARBA" id="ARBA00022603"/>
    </source>
</evidence>
<feature type="domain" description="Protein arginine N-methyltransferase" evidence="5">
    <location>
        <begin position="121"/>
        <end position="258"/>
    </location>
</feature>
<dbReference type="STRING" id="667725.A0A0L0FI43"/>
<dbReference type="Gene3D" id="2.70.160.11">
    <property type="entry name" value="Hnrnp arginine n-methyltransferase1"/>
    <property type="match status" value="1"/>
</dbReference>
<evidence type="ECO:0000256" key="4">
    <source>
        <dbReference type="PROSITE-ProRule" id="PRU01015"/>
    </source>
</evidence>
<name>A0A0L0FI43_9EUKA</name>
<proteinExistence type="predicted"/>
<keyword evidence="1 4" id="KW-0489">Methyltransferase</keyword>
<dbReference type="InterPro" id="IPR055135">
    <property type="entry name" value="PRMT_dom"/>
</dbReference>
<dbReference type="InterPro" id="IPR025799">
    <property type="entry name" value="Arg_MeTrfase"/>
</dbReference>
<dbReference type="AlphaFoldDB" id="A0A0L0FI43"/>
<dbReference type="GeneID" id="25912288"/>
<dbReference type="SUPFAM" id="SSF53335">
    <property type="entry name" value="S-adenosyl-L-methionine-dependent methyltransferases"/>
    <property type="match status" value="1"/>
</dbReference>
<dbReference type="PROSITE" id="PS51678">
    <property type="entry name" value="SAM_MT_PRMT"/>
    <property type="match status" value="1"/>
</dbReference>
<gene>
    <name evidence="6" type="ORF">SARC_11784</name>
</gene>
<dbReference type="OrthoDB" id="7848332at2759"/>
<dbReference type="PANTHER" id="PTHR11006">
    <property type="entry name" value="PROTEIN ARGININE N-METHYLTRANSFERASE"/>
    <property type="match status" value="1"/>
</dbReference>
<organism evidence="6 7">
    <name type="scientific">Sphaeroforma arctica JP610</name>
    <dbReference type="NCBI Taxonomy" id="667725"/>
    <lineage>
        <taxon>Eukaryota</taxon>
        <taxon>Ichthyosporea</taxon>
        <taxon>Ichthyophonida</taxon>
        <taxon>Sphaeroforma</taxon>
    </lineage>
</organism>
<evidence type="ECO:0000259" key="5">
    <source>
        <dbReference type="Pfam" id="PF22528"/>
    </source>
</evidence>
<keyword evidence="7" id="KW-1185">Reference proteome</keyword>
<dbReference type="GO" id="GO:0016274">
    <property type="term" value="F:protein-arginine N-methyltransferase activity"/>
    <property type="evidence" value="ECO:0007669"/>
    <property type="project" value="InterPro"/>
</dbReference>
<evidence type="ECO:0000313" key="6">
    <source>
        <dbReference type="EMBL" id="KNC75698.1"/>
    </source>
</evidence>
<dbReference type="Proteomes" id="UP000054560">
    <property type="component" value="Unassembled WGS sequence"/>
</dbReference>
<keyword evidence="3 4" id="KW-0949">S-adenosyl-L-methionine</keyword>
<reference evidence="6 7" key="1">
    <citation type="submission" date="2011-02" db="EMBL/GenBank/DDBJ databases">
        <title>The Genome Sequence of Sphaeroforma arctica JP610.</title>
        <authorList>
            <consortium name="The Broad Institute Genome Sequencing Platform"/>
            <person name="Russ C."/>
            <person name="Cuomo C."/>
            <person name="Young S.K."/>
            <person name="Zeng Q."/>
            <person name="Gargeya S."/>
            <person name="Alvarado L."/>
            <person name="Berlin A."/>
            <person name="Chapman S.B."/>
            <person name="Chen Z."/>
            <person name="Freedman E."/>
            <person name="Gellesch M."/>
            <person name="Goldberg J."/>
            <person name="Griggs A."/>
            <person name="Gujja S."/>
            <person name="Heilman E."/>
            <person name="Heiman D."/>
            <person name="Howarth C."/>
            <person name="Mehta T."/>
            <person name="Neiman D."/>
            <person name="Pearson M."/>
            <person name="Roberts A."/>
            <person name="Saif S."/>
            <person name="Shea T."/>
            <person name="Shenoy N."/>
            <person name="Sisk P."/>
            <person name="Stolte C."/>
            <person name="Sykes S."/>
            <person name="White J."/>
            <person name="Yandava C."/>
            <person name="Burger G."/>
            <person name="Gray M.W."/>
            <person name="Holland P.W.H."/>
            <person name="King N."/>
            <person name="Lang F.B.F."/>
            <person name="Roger A.J."/>
            <person name="Ruiz-Trillo I."/>
            <person name="Haas B."/>
            <person name="Nusbaum C."/>
            <person name="Birren B."/>
        </authorList>
    </citation>
    <scope>NUCLEOTIDE SEQUENCE [LARGE SCALE GENOMIC DNA]</scope>
    <source>
        <strain evidence="6 7">JP610</strain>
    </source>
</reference>
<dbReference type="FunFam" id="3.40.50.150:FF:000016">
    <property type="entry name" value="Protein arginine N-methyltransferase 6"/>
    <property type="match status" value="1"/>
</dbReference>
<evidence type="ECO:0000256" key="3">
    <source>
        <dbReference type="ARBA" id="ARBA00022691"/>
    </source>
</evidence>
<protein>
    <recommendedName>
        <fullName evidence="5">Protein arginine N-methyltransferase domain-containing protein</fullName>
    </recommendedName>
</protein>
<sequence length="261" mass="29566">MAYRAAILGHKDYFKGKTVLDVGAGTGILSVFCAQAGAKKVYAVEASAIARQAQKIVTANGFADVIEVLNDKLENIELPQKVDIIVSEWMGYFLLYESMFESVIYARDNWLVEGGLMMPSRATLYLAAISDEQFVKDRVTFWSDASALYGLDLTSMQDMARESTLKDVHVEWLEPESVIARPKKIKTIDCYTVTVDTLRQTVTSFTLTSMIRGSFTGFGAWFDVDFQRPRNYIDPFWKTLKLTTSPDYKPTHWKQRTFGRV</sequence>
<dbReference type="Pfam" id="PF22528">
    <property type="entry name" value="PRMT_C"/>
    <property type="match status" value="1"/>
</dbReference>
<evidence type="ECO:0000313" key="7">
    <source>
        <dbReference type="Proteomes" id="UP000054560"/>
    </source>
</evidence>
<dbReference type="GO" id="GO:0042054">
    <property type="term" value="F:histone methyltransferase activity"/>
    <property type="evidence" value="ECO:0007669"/>
    <property type="project" value="TreeGrafter"/>
</dbReference>
<dbReference type="PANTHER" id="PTHR11006:SF73">
    <property type="entry name" value="PROTEIN ARGININE N-METHYLTRANSFERASE 6"/>
    <property type="match status" value="1"/>
</dbReference>
<dbReference type="Pfam" id="PF06325">
    <property type="entry name" value="PrmA"/>
    <property type="match status" value="1"/>
</dbReference>
<dbReference type="Gene3D" id="3.40.50.150">
    <property type="entry name" value="Vaccinia Virus protein VP39"/>
    <property type="match status" value="1"/>
</dbReference>
<evidence type="ECO:0000256" key="2">
    <source>
        <dbReference type="ARBA" id="ARBA00022679"/>
    </source>
</evidence>
<dbReference type="eggNOG" id="KOG1499">
    <property type="taxonomic scope" value="Eukaryota"/>
</dbReference>
<dbReference type="RefSeq" id="XP_014149600.1">
    <property type="nucleotide sequence ID" value="XM_014294125.1"/>
</dbReference>
<accession>A0A0L0FI43</accession>
<dbReference type="GO" id="GO:0032259">
    <property type="term" value="P:methylation"/>
    <property type="evidence" value="ECO:0007669"/>
    <property type="project" value="UniProtKB-KW"/>
</dbReference>